<feature type="binding site" evidence="3">
    <location>
        <position position="92"/>
    </location>
    <ligand>
        <name>Zn(2+)</name>
        <dbReference type="ChEBI" id="CHEBI:29105"/>
        <label>1</label>
    </ligand>
</feature>
<dbReference type="PIRSF" id="PIRSF001235">
    <property type="entry name" value="Amidase_carbamoylase"/>
    <property type="match status" value="1"/>
</dbReference>
<dbReference type="NCBIfam" id="NF006769">
    <property type="entry name" value="PRK09290.1-3"/>
    <property type="match status" value="1"/>
</dbReference>
<dbReference type="SUPFAM" id="SSF53187">
    <property type="entry name" value="Zn-dependent exopeptidases"/>
    <property type="match status" value="1"/>
</dbReference>
<sequence length="429" mass="45235">MSLAPATETLADLRVDGARLWQSLMDLAQIGGTEKGGVCRLALTDLDRQGRDLFVRWVQEAGCDVRVDAIGNIFARRPGRNNDLPAVMTGSHIDTQPTGGKFDGNYGVLAGLEVLRTLNDHGVQTEAPLELAVWTNEEGSRFVPVMMGSGVYAGAFTLQHALAQQDREGVSVSQALEAIGYAGQVAVPPARQDGVPAYGVGAYFEAHIEQGPVLEAADTVIGVVTAALGQRWYDVVLTGVEAHAGPTPMPLRRDALLAASELVLAVNQIALAHAPDARATVGWMDVFPNSRNVIPGRVRLTVDLRAADDDTLSAMDAALRAAVSAAADSRGVTAQIEQVVYFAPQPFAPALVESVREGARELSLSAMNVVSGAGHDAVYVARVAPAAMIFVPCKDGISHNEIEDARPDHLEAGCNVLLRAMLAQAGVAN</sequence>
<accession>A0AA42LQJ3</accession>
<proteinExistence type="inferred from homology"/>
<dbReference type="NCBIfam" id="NF006771">
    <property type="entry name" value="PRK09290.1-5"/>
    <property type="match status" value="1"/>
</dbReference>
<dbReference type="EMBL" id="JAOCDZ010000012">
    <property type="protein sequence ID" value="MDH0737659.1"/>
    <property type="molecule type" value="Genomic_DNA"/>
</dbReference>
<feature type="binding site" evidence="3">
    <location>
        <position position="138"/>
    </location>
    <ligand>
        <name>Zn(2+)</name>
        <dbReference type="ChEBI" id="CHEBI:29105"/>
        <label>2</label>
    </ligand>
</feature>
<feature type="binding site" evidence="3">
    <location>
        <position position="207"/>
    </location>
    <ligand>
        <name>Zn(2+)</name>
        <dbReference type="ChEBI" id="CHEBI:29105"/>
        <label>1</label>
    </ligand>
</feature>
<dbReference type="Pfam" id="PF07687">
    <property type="entry name" value="M20_dimer"/>
    <property type="match status" value="1"/>
</dbReference>
<comment type="cofactor">
    <cofactor evidence="3">
        <name>Zn(2+)</name>
        <dbReference type="ChEBI" id="CHEBI:29105"/>
    </cofactor>
    <text evidence="3">Binds 2 Zn(2+) ions per subunit.</text>
</comment>
<dbReference type="CDD" id="cd03884">
    <property type="entry name" value="M20_bAS"/>
    <property type="match status" value="1"/>
</dbReference>
<keyword evidence="3" id="KW-0862">Zinc</keyword>
<evidence type="ECO:0000313" key="5">
    <source>
        <dbReference type="EMBL" id="MDH0737659.1"/>
    </source>
</evidence>
<feature type="binding site" evidence="3">
    <location>
        <position position="103"/>
    </location>
    <ligand>
        <name>Zn(2+)</name>
        <dbReference type="ChEBI" id="CHEBI:29105"/>
        <label>2</label>
    </ligand>
</feature>
<evidence type="ECO:0000259" key="4">
    <source>
        <dbReference type="Pfam" id="PF07687"/>
    </source>
</evidence>
<evidence type="ECO:0000256" key="3">
    <source>
        <dbReference type="PIRSR" id="PIRSR001235-1"/>
    </source>
</evidence>
<dbReference type="InterPro" id="IPR011650">
    <property type="entry name" value="Peptidase_M20_dimer"/>
</dbReference>
<organism evidence="5 6">
    <name type="scientific">Achromobacter spanius</name>
    <dbReference type="NCBI Taxonomy" id="217203"/>
    <lineage>
        <taxon>Bacteria</taxon>
        <taxon>Pseudomonadati</taxon>
        <taxon>Pseudomonadota</taxon>
        <taxon>Betaproteobacteria</taxon>
        <taxon>Burkholderiales</taxon>
        <taxon>Alcaligenaceae</taxon>
        <taxon>Achromobacter</taxon>
    </lineage>
</organism>
<dbReference type="GO" id="GO:0046872">
    <property type="term" value="F:metal ion binding"/>
    <property type="evidence" value="ECO:0007669"/>
    <property type="project" value="UniProtKB-KW"/>
</dbReference>
<keyword evidence="3" id="KW-0479">Metal-binding</keyword>
<evidence type="ECO:0000256" key="1">
    <source>
        <dbReference type="ARBA" id="ARBA00006153"/>
    </source>
</evidence>
<protein>
    <submittedName>
        <fullName evidence="5">Zn-dependent hydrolase</fullName>
    </submittedName>
</protein>
<evidence type="ECO:0000256" key="2">
    <source>
        <dbReference type="ARBA" id="ARBA00022801"/>
    </source>
</evidence>
<dbReference type="InterPro" id="IPR002933">
    <property type="entry name" value="Peptidase_M20"/>
</dbReference>
<dbReference type="RefSeq" id="WP_279996018.1">
    <property type="nucleotide sequence ID" value="NZ_JAOCDZ010000012.1"/>
</dbReference>
<dbReference type="NCBIfam" id="TIGR01879">
    <property type="entry name" value="hydantase"/>
    <property type="match status" value="1"/>
</dbReference>
<feature type="binding site" evidence="3">
    <location>
        <position position="103"/>
    </location>
    <ligand>
        <name>Zn(2+)</name>
        <dbReference type="ChEBI" id="CHEBI:29105"/>
        <label>1</label>
    </ligand>
</feature>
<dbReference type="PANTHER" id="PTHR32494">
    <property type="entry name" value="ALLANTOATE DEIMINASE-RELATED"/>
    <property type="match status" value="1"/>
</dbReference>
<name>A0AA42LQJ3_9BURK</name>
<dbReference type="Proteomes" id="UP001161094">
    <property type="component" value="Unassembled WGS sequence"/>
</dbReference>
<dbReference type="AlphaFoldDB" id="A0AA42LQJ3"/>
<feature type="binding site" evidence="3">
    <location>
        <position position="399"/>
    </location>
    <ligand>
        <name>Zn(2+)</name>
        <dbReference type="ChEBI" id="CHEBI:29105"/>
        <label>2</label>
    </ligand>
</feature>
<evidence type="ECO:0000313" key="6">
    <source>
        <dbReference type="Proteomes" id="UP001161094"/>
    </source>
</evidence>
<dbReference type="InterPro" id="IPR010158">
    <property type="entry name" value="Amidase_Cbmase"/>
</dbReference>
<dbReference type="SUPFAM" id="SSF55031">
    <property type="entry name" value="Bacterial exopeptidase dimerisation domain"/>
    <property type="match status" value="1"/>
</dbReference>
<comment type="similarity">
    <text evidence="1">Belongs to the peptidase M20 family.</text>
</comment>
<dbReference type="Gene3D" id="3.30.70.360">
    <property type="match status" value="1"/>
</dbReference>
<gene>
    <name evidence="5" type="ORF">N5D93_17730</name>
</gene>
<dbReference type="NCBIfam" id="NF009527">
    <property type="entry name" value="PRK12891.1"/>
    <property type="match status" value="1"/>
</dbReference>
<dbReference type="GO" id="GO:0016813">
    <property type="term" value="F:hydrolase activity, acting on carbon-nitrogen (but not peptide) bonds, in linear amidines"/>
    <property type="evidence" value="ECO:0007669"/>
    <property type="project" value="InterPro"/>
</dbReference>
<comment type="caution">
    <text evidence="5">The sequence shown here is derived from an EMBL/GenBank/DDBJ whole genome shotgun (WGS) entry which is preliminary data.</text>
</comment>
<dbReference type="InterPro" id="IPR036264">
    <property type="entry name" value="Bact_exopeptidase_dim_dom"/>
</dbReference>
<dbReference type="Gene3D" id="3.40.630.10">
    <property type="entry name" value="Zn peptidases"/>
    <property type="match status" value="1"/>
</dbReference>
<dbReference type="Pfam" id="PF01546">
    <property type="entry name" value="Peptidase_M20"/>
    <property type="match status" value="1"/>
</dbReference>
<keyword evidence="2 5" id="KW-0378">Hydrolase</keyword>
<feature type="domain" description="Peptidase M20 dimerisation" evidence="4">
    <location>
        <begin position="229"/>
        <end position="327"/>
    </location>
</feature>
<reference evidence="5" key="1">
    <citation type="submission" date="2022-09" db="EMBL/GenBank/DDBJ databases">
        <title>Intensive care unit water sources are persistently colonized with multi-drug resistant bacteria and are the site of extensive horizontal gene transfer of antibiotic resistance genes.</title>
        <authorList>
            <person name="Diorio-Toth L."/>
        </authorList>
    </citation>
    <scope>NUCLEOTIDE SEQUENCE</scope>
    <source>
        <strain evidence="5">GD03843</strain>
    </source>
</reference>
<dbReference type="PANTHER" id="PTHR32494:SF5">
    <property type="entry name" value="ALLANTOATE AMIDOHYDROLASE"/>
    <property type="match status" value="1"/>
</dbReference>